<protein>
    <submittedName>
        <fullName evidence="2">Uncharacterized protein</fullName>
    </submittedName>
</protein>
<keyword evidence="1" id="KW-0812">Transmembrane</keyword>
<evidence type="ECO:0000313" key="2">
    <source>
        <dbReference type="EMBL" id="QBK90798.1"/>
    </source>
</evidence>
<accession>A0A481Z4I3</accession>
<keyword evidence="1" id="KW-0472">Membrane</keyword>
<feature type="transmembrane region" description="Helical" evidence="1">
    <location>
        <begin position="75"/>
        <end position="100"/>
    </location>
</feature>
<gene>
    <name evidence="2" type="ORF">LCPAC201_00990</name>
</gene>
<organism evidence="2">
    <name type="scientific">Pithovirus LCPAC201</name>
    <dbReference type="NCBI Taxonomy" id="2506591"/>
    <lineage>
        <taxon>Viruses</taxon>
        <taxon>Pithoviruses</taxon>
    </lineage>
</organism>
<sequence length="570" mass="63182">MNPENISAVNFTNYPTGSLAASPLPISVPPTAPVISVPTSTNALQTSTPGVSTGTLKHDGYIVESKGVISSHSPWIFIIGIVVGIIIILLIVALIFSVFVKENGDFPDINTVIIDDEINDTTGSSADGTVKLNNGIAYQDMASCLAGPTREWTTGQSITFNTCDCLDSFFDSECFRESYSDTYTSIGTPAQTNIIATFSNPQTIDRLSFPFTVNPGRLPDEDELLIPETICTKLCDQDRTCLGVWWIQAEPPLFGIDQPELQKPKCQLISDQVVVKPGTNIPYSSSVDSILYLKKNIDPEFKDRVFVYQGQKPLRYWTADSYSSPFGDNQSQTMFNRQLIKFNWRPEVVINVTGCDLSMNSNCPWGKTWYGFFSNQMINLTDNSLLKELIDISNLGNTNTINIRGQEYVVVRPKQTQLAFPTAWRELWGAFVDPSTIPGIPLSNISVSSDVSITNVTPILNNTIFDSLDVTSRTSSNLKTVNLNTVTFPWTGEGKIIIIRVGDRIEIASTDRNYHDLVSTDSEWFIIGNPINLGVANPFQTTITFSRSGTYHLKDRMNPRIVRLTIQVNR</sequence>
<reference evidence="2" key="1">
    <citation type="journal article" date="2019" name="MBio">
        <title>Virus Genomes from Deep Sea Sediments Expand the Ocean Megavirome and Support Independent Origins of Viral Gigantism.</title>
        <authorList>
            <person name="Backstrom D."/>
            <person name="Yutin N."/>
            <person name="Jorgensen S.L."/>
            <person name="Dharamshi J."/>
            <person name="Homa F."/>
            <person name="Zaremba-Niedwiedzka K."/>
            <person name="Spang A."/>
            <person name="Wolf Y.I."/>
            <person name="Koonin E.V."/>
            <person name="Ettema T.J."/>
        </authorList>
    </citation>
    <scope>NUCLEOTIDE SEQUENCE</scope>
</reference>
<keyword evidence="1" id="KW-1133">Transmembrane helix</keyword>
<dbReference type="EMBL" id="MK500498">
    <property type="protein sequence ID" value="QBK90798.1"/>
    <property type="molecule type" value="Genomic_DNA"/>
</dbReference>
<name>A0A481Z4I3_9VIRU</name>
<evidence type="ECO:0000256" key="1">
    <source>
        <dbReference type="SAM" id="Phobius"/>
    </source>
</evidence>
<proteinExistence type="predicted"/>